<evidence type="ECO:0000313" key="2">
    <source>
        <dbReference type="Proteomes" id="UP000509448"/>
    </source>
</evidence>
<dbReference type="KEGG" id="ccai:NAS2_0167"/>
<evidence type="ECO:0000313" key="1">
    <source>
        <dbReference type="EMBL" id="BBE41568.1"/>
    </source>
</evidence>
<dbReference type="EMBL" id="AP018732">
    <property type="protein sequence ID" value="BBE41568.1"/>
    <property type="molecule type" value="Genomic_DNA"/>
</dbReference>
<dbReference type="Proteomes" id="UP000509448">
    <property type="component" value="Chromosome"/>
</dbReference>
<sequence length="40" mass="4227">MIILLSTIELKFRAYADGGAGVEGPAGRGVRSTVDAQYNE</sequence>
<protein>
    <submittedName>
        <fullName evidence="1">Uncharacterized protein</fullName>
    </submittedName>
</protein>
<keyword evidence="2" id="KW-1185">Reference proteome</keyword>
<dbReference type="AlphaFoldDB" id="A0A4P2VJU5"/>
<organism evidence="1 2">
    <name type="scientific">Conexivisphaera calida</name>
    <dbReference type="NCBI Taxonomy" id="1874277"/>
    <lineage>
        <taxon>Archaea</taxon>
        <taxon>Nitrososphaerota</taxon>
        <taxon>Conexivisphaeria</taxon>
        <taxon>Conexivisphaerales</taxon>
        <taxon>Conexivisphaeraceae</taxon>
        <taxon>Conexivisphaera</taxon>
    </lineage>
</organism>
<proteinExistence type="predicted"/>
<accession>A0A4P2VJU5</accession>
<reference evidence="1 2" key="1">
    <citation type="journal article" date="2019" name="ISME J.">
        <title>Isolation and characterization of a thermophilic sulfur- and iron-reducing thaumarchaeote from a terrestrial acidic hot spring.</title>
        <authorList>
            <person name="Kato S."/>
            <person name="Itoh T."/>
            <person name="Yuki M."/>
            <person name="Nagamori M."/>
            <person name="Ohnishi M."/>
            <person name="Uematsu K."/>
            <person name="Suzuki K."/>
            <person name="Takashina T."/>
            <person name="Ohkuma M."/>
        </authorList>
    </citation>
    <scope>NUCLEOTIDE SEQUENCE [LARGE SCALE GENOMIC DNA]</scope>
    <source>
        <strain evidence="1 2">NAS-02</strain>
    </source>
</reference>
<gene>
    <name evidence="1" type="ORF">NAS2_0167</name>
</gene>
<name>A0A4P2VJU5_9ARCH</name>